<keyword evidence="2" id="KW-0812">Transmembrane</keyword>
<protein>
    <recommendedName>
        <fullName evidence="5">Transmembrane protein (PGPGW)</fullName>
    </recommendedName>
</protein>
<feature type="transmembrane region" description="Helical" evidence="2">
    <location>
        <begin position="62"/>
        <end position="81"/>
    </location>
</feature>
<feature type="compositionally biased region" description="Basic and acidic residues" evidence="1">
    <location>
        <begin position="1"/>
        <end position="14"/>
    </location>
</feature>
<evidence type="ECO:0008006" key="5">
    <source>
        <dbReference type="Google" id="ProtNLM"/>
    </source>
</evidence>
<keyword evidence="2" id="KW-1133">Transmembrane helix</keyword>
<keyword evidence="4" id="KW-1185">Reference proteome</keyword>
<organism evidence="3 4">
    <name type="scientific">Chelativorans intermedius</name>
    <dbReference type="NCBI Taxonomy" id="515947"/>
    <lineage>
        <taxon>Bacteria</taxon>
        <taxon>Pseudomonadati</taxon>
        <taxon>Pseudomonadota</taxon>
        <taxon>Alphaproteobacteria</taxon>
        <taxon>Hyphomicrobiales</taxon>
        <taxon>Phyllobacteriaceae</taxon>
        <taxon>Chelativorans</taxon>
    </lineage>
</organism>
<dbReference type="EMBL" id="JBHLXD010000006">
    <property type="protein sequence ID" value="MFC0207851.1"/>
    <property type="molecule type" value="Genomic_DNA"/>
</dbReference>
<comment type="caution">
    <text evidence="3">The sequence shown here is derived from an EMBL/GenBank/DDBJ whole genome shotgun (WGS) entry which is preliminary data.</text>
</comment>
<evidence type="ECO:0000313" key="4">
    <source>
        <dbReference type="Proteomes" id="UP001589755"/>
    </source>
</evidence>
<dbReference type="RefSeq" id="WP_378074580.1">
    <property type="nucleotide sequence ID" value="NZ_JAODNW010000001.1"/>
</dbReference>
<sequence length="97" mass="11339">MQETDTSTRHGDSRRGHKGPRPHVSLAGRRMPLPRSRIARMVSGGLLVVLGLFGFLPVLGFWMIPAGLLILSYDMATVRRLRRRLEVWWHRRREKRR</sequence>
<evidence type="ECO:0000256" key="2">
    <source>
        <dbReference type="SAM" id="Phobius"/>
    </source>
</evidence>
<evidence type="ECO:0000313" key="3">
    <source>
        <dbReference type="EMBL" id="MFC0207851.1"/>
    </source>
</evidence>
<dbReference type="Proteomes" id="UP001589755">
    <property type="component" value="Unassembled WGS sequence"/>
</dbReference>
<keyword evidence="2" id="KW-0472">Membrane</keyword>
<gene>
    <name evidence="3" type="ORF">ACFFJ2_05490</name>
</gene>
<reference evidence="3 4" key="1">
    <citation type="submission" date="2024-09" db="EMBL/GenBank/DDBJ databases">
        <authorList>
            <person name="Sun Q."/>
            <person name="Mori K."/>
        </authorList>
    </citation>
    <scope>NUCLEOTIDE SEQUENCE [LARGE SCALE GENOMIC DNA]</scope>
    <source>
        <strain evidence="3 4">CCM 8543</strain>
    </source>
</reference>
<feature type="region of interest" description="Disordered" evidence="1">
    <location>
        <begin position="1"/>
        <end position="29"/>
    </location>
</feature>
<accession>A0ABV6D5C4</accession>
<evidence type="ECO:0000256" key="1">
    <source>
        <dbReference type="SAM" id="MobiDB-lite"/>
    </source>
</evidence>
<name>A0ABV6D5C4_9HYPH</name>
<proteinExistence type="predicted"/>